<protein>
    <submittedName>
        <fullName evidence="1">Uncharacterized protein</fullName>
    </submittedName>
</protein>
<proteinExistence type="predicted"/>
<comment type="caution">
    <text evidence="1">The sequence shown here is derived from an EMBL/GenBank/DDBJ whole genome shotgun (WGS) entry which is preliminary data.</text>
</comment>
<sequence>MCITRRTPAPAALVLECSPFWEALGFGIKTVWDGVRQSLEMASEPGTADPDSPADAAV</sequence>
<gene>
    <name evidence="1" type="ORF">GCM10010842_04380</name>
</gene>
<keyword evidence="2" id="KW-1185">Reference proteome</keyword>
<name>A0ABQ2IWW7_9DEIO</name>
<organism evidence="1 2">
    <name type="scientific">Deinococcus daejeonensis</name>
    <dbReference type="NCBI Taxonomy" id="1007098"/>
    <lineage>
        <taxon>Bacteria</taxon>
        <taxon>Thermotogati</taxon>
        <taxon>Deinococcota</taxon>
        <taxon>Deinococci</taxon>
        <taxon>Deinococcales</taxon>
        <taxon>Deinococcaceae</taxon>
        <taxon>Deinococcus</taxon>
    </lineage>
</organism>
<reference evidence="2" key="1">
    <citation type="journal article" date="2019" name="Int. J. Syst. Evol. Microbiol.">
        <title>The Global Catalogue of Microorganisms (GCM) 10K type strain sequencing project: providing services to taxonomists for standard genome sequencing and annotation.</title>
        <authorList>
            <consortium name="The Broad Institute Genomics Platform"/>
            <consortium name="The Broad Institute Genome Sequencing Center for Infectious Disease"/>
            <person name="Wu L."/>
            <person name="Ma J."/>
        </authorList>
    </citation>
    <scope>NUCLEOTIDE SEQUENCE [LARGE SCALE GENOMIC DNA]</scope>
    <source>
        <strain evidence="2">JCM 16918</strain>
    </source>
</reference>
<evidence type="ECO:0000313" key="1">
    <source>
        <dbReference type="EMBL" id="GGN29647.1"/>
    </source>
</evidence>
<accession>A0ABQ2IWW7</accession>
<dbReference type="EMBL" id="BMOR01000001">
    <property type="protein sequence ID" value="GGN29647.1"/>
    <property type="molecule type" value="Genomic_DNA"/>
</dbReference>
<dbReference type="Proteomes" id="UP000645517">
    <property type="component" value="Unassembled WGS sequence"/>
</dbReference>
<evidence type="ECO:0000313" key="2">
    <source>
        <dbReference type="Proteomes" id="UP000645517"/>
    </source>
</evidence>